<name>A0A7M1QZC8_9ACTO</name>
<feature type="domain" description="Formyl transferase C-terminal" evidence="7">
    <location>
        <begin position="205"/>
        <end position="293"/>
    </location>
</feature>
<accession>A0A7M1QZC8</accession>
<reference evidence="8 9" key="1">
    <citation type="submission" date="2020-10" db="EMBL/GenBank/DDBJ databases">
        <title>Trueperella pecoris sp. nov. isolated from bovine and porcine specimens.</title>
        <authorList>
            <person name="Schoenecker L."/>
            <person name="Schnydrig P."/>
            <person name="Brodard I."/>
            <person name="Thomann A."/>
            <person name="Hemphill A."/>
            <person name="Rodriguez-Campos S."/>
            <person name="Perreten V."/>
            <person name="Jores J."/>
            <person name="Kittl S."/>
        </authorList>
    </citation>
    <scope>NUCLEOTIDE SEQUENCE [LARGE SCALE GENOMIC DNA]</scope>
    <source>
        <strain evidence="8 9">15A0121</strain>
    </source>
</reference>
<dbReference type="RefSeq" id="WP_197551712.1">
    <property type="nucleotide sequence ID" value="NZ_CP063213.1"/>
</dbReference>
<evidence type="ECO:0000256" key="5">
    <source>
        <dbReference type="HAMAP-Rule" id="MF_00182"/>
    </source>
</evidence>
<dbReference type="GO" id="GO:0004479">
    <property type="term" value="F:methionyl-tRNA formyltransferase activity"/>
    <property type="evidence" value="ECO:0007669"/>
    <property type="project" value="UniProtKB-UniRule"/>
</dbReference>
<proteinExistence type="inferred from homology"/>
<dbReference type="InterPro" id="IPR002376">
    <property type="entry name" value="Formyl_transf_N"/>
</dbReference>
<dbReference type="InterPro" id="IPR011034">
    <property type="entry name" value="Formyl_transferase-like_C_sf"/>
</dbReference>
<dbReference type="InterPro" id="IPR041711">
    <property type="entry name" value="Met-tRNA-FMT_N"/>
</dbReference>
<dbReference type="EC" id="2.1.2.9" evidence="2 5"/>
<dbReference type="SUPFAM" id="SSF53328">
    <property type="entry name" value="Formyltransferase"/>
    <property type="match status" value="1"/>
</dbReference>
<dbReference type="Proteomes" id="UP000595053">
    <property type="component" value="Chromosome"/>
</dbReference>
<comment type="similarity">
    <text evidence="1 5">Belongs to the Fmt family.</text>
</comment>
<evidence type="ECO:0000313" key="9">
    <source>
        <dbReference type="Proteomes" id="UP000595053"/>
    </source>
</evidence>
<dbReference type="SUPFAM" id="SSF50486">
    <property type="entry name" value="FMT C-terminal domain-like"/>
    <property type="match status" value="1"/>
</dbReference>
<dbReference type="NCBIfam" id="TIGR00460">
    <property type="entry name" value="fmt"/>
    <property type="match status" value="1"/>
</dbReference>
<sequence length="307" mass="32669">MRIIFAGTPDTAVPSLKRLHQDHEVLAVLTRAPAPVGRKRVLTKSAVHAYAEELGLPVLTPASLRKGEIRQQITELAPDAVAVVAYGLLIPPALLDVPRHGWLNLHFSLLPRWRGAAPVQYAIANEDAQTGTSVFQIEEGLDTGPVFDVEARRLTEDDTAGEVLATLAESGANQLARVLSALEAGEATSVAQTGEVTLAPRFSSHHTRIDWSLPASRISAQTRGWWPAPGAWTTLGGTRVKLAPVRVTEEILPAGSIRVGKNVLVGTGTTAVELGDVGPAGKSWMSADDWARGIALDGMAFDNEVKA</sequence>
<dbReference type="Pfam" id="PF00551">
    <property type="entry name" value="Formyl_trans_N"/>
    <property type="match status" value="1"/>
</dbReference>
<evidence type="ECO:0000313" key="8">
    <source>
        <dbReference type="EMBL" id="QOR46527.1"/>
    </source>
</evidence>
<keyword evidence="9" id="KW-1185">Reference proteome</keyword>
<organism evidence="8 9">
    <name type="scientific">Trueperella pecoris</name>
    <dbReference type="NCBI Taxonomy" id="2733571"/>
    <lineage>
        <taxon>Bacteria</taxon>
        <taxon>Bacillati</taxon>
        <taxon>Actinomycetota</taxon>
        <taxon>Actinomycetes</taxon>
        <taxon>Actinomycetales</taxon>
        <taxon>Actinomycetaceae</taxon>
        <taxon>Trueperella</taxon>
    </lineage>
</organism>
<dbReference type="PANTHER" id="PTHR11138">
    <property type="entry name" value="METHIONYL-TRNA FORMYLTRANSFERASE"/>
    <property type="match status" value="1"/>
</dbReference>
<dbReference type="Pfam" id="PF02911">
    <property type="entry name" value="Formyl_trans_C"/>
    <property type="match status" value="1"/>
</dbReference>
<feature type="binding site" evidence="5">
    <location>
        <begin position="108"/>
        <end position="111"/>
    </location>
    <ligand>
        <name>(6S)-5,6,7,8-tetrahydrofolate</name>
        <dbReference type="ChEBI" id="CHEBI:57453"/>
    </ligand>
</feature>
<keyword evidence="4 5" id="KW-0648">Protein biosynthesis</keyword>
<protein>
    <recommendedName>
        <fullName evidence="2 5">Methionyl-tRNA formyltransferase</fullName>
        <ecNumber evidence="2 5">2.1.2.9</ecNumber>
    </recommendedName>
</protein>
<dbReference type="GO" id="GO:0005829">
    <property type="term" value="C:cytosol"/>
    <property type="evidence" value="ECO:0007669"/>
    <property type="project" value="TreeGrafter"/>
</dbReference>
<dbReference type="Gene3D" id="3.40.50.12230">
    <property type="match status" value="1"/>
</dbReference>
<evidence type="ECO:0000256" key="2">
    <source>
        <dbReference type="ARBA" id="ARBA00012261"/>
    </source>
</evidence>
<evidence type="ECO:0000256" key="3">
    <source>
        <dbReference type="ARBA" id="ARBA00022679"/>
    </source>
</evidence>
<dbReference type="HAMAP" id="MF_00182">
    <property type="entry name" value="Formyl_trans"/>
    <property type="match status" value="1"/>
</dbReference>
<dbReference type="PANTHER" id="PTHR11138:SF5">
    <property type="entry name" value="METHIONYL-TRNA FORMYLTRANSFERASE, MITOCHONDRIAL"/>
    <property type="match status" value="1"/>
</dbReference>
<dbReference type="InterPro" id="IPR005794">
    <property type="entry name" value="Fmt"/>
</dbReference>
<evidence type="ECO:0000256" key="4">
    <source>
        <dbReference type="ARBA" id="ARBA00022917"/>
    </source>
</evidence>
<comment type="function">
    <text evidence="5">Attaches a formyl group to the free amino group of methionyl-tRNA(fMet). The formyl group appears to play a dual role in the initiator identity of N-formylmethionyl-tRNA by promoting its recognition by IF2 and preventing the misappropriation of this tRNA by the elongation apparatus.</text>
</comment>
<dbReference type="AlphaFoldDB" id="A0A7M1QZC8"/>
<dbReference type="InterPro" id="IPR036477">
    <property type="entry name" value="Formyl_transf_N_sf"/>
</dbReference>
<evidence type="ECO:0000256" key="1">
    <source>
        <dbReference type="ARBA" id="ARBA00010699"/>
    </source>
</evidence>
<evidence type="ECO:0000259" key="7">
    <source>
        <dbReference type="Pfam" id="PF02911"/>
    </source>
</evidence>
<keyword evidence="3 5" id="KW-0808">Transferase</keyword>
<dbReference type="InterPro" id="IPR044135">
    <property type="entry name" value="Met-tRNA-FMT_C"/>
</dbReference>
<dbReference type="CDD" id="cd08646">
    <property type="entry name" value="FMT_core_Met-tRNA-FMT_N"/>
    <property type="match status" value="1"/>
</dbReference>
<comment type="catalytic activity">
    <reaction evidence="5">
        <text>L-methionyl-tRNA(fMet) + (6R)-10-formyltetrahydrofolate = N-formyl-L-methionyl-tRNA(fMet) + (6S)-5,6,7,8-tetrahydrofolate + H(+)</text>
        <dbReference type="Rhea" id="RHEA:24380"/>
        <dbReference type="Rhea" id="RHEA-COMP:9952"/>
        <dbReference type="Rhea" id="RHEA-COMP:9953"/>
        <dbReference type="ChEBI" id="CHEBI:15378"/>
        <dbReference type="ChEBI" id="CHEBI:57453"/>
        <dbReference type="ChEBI" id="CHEBI:78530"/>
        <dbReference type="ChEBI" id="CHEBI:78844"/>
        <dbReference type="ChEBI" id="CHEBI:195366"/>
        <dbReference type="EC" id="2.1.2.9"/>
    </reaction>
</comment>
<dbReference type="CDD" id="cd08704">
    <property type="entry name" value="Met_tRNA_FMT_C"/>
    <property type="match status" value="1"/>
</dbReference>
<dbReference type="InterPro" id="IPR005793">
    <property type="entry name" value="Formyl_trans_C"/>
</dbReference>
<dbReference type="EMBL" id="CP063213">
    <property type="protein sequence ID" value="QOR46527.1"/>
    <property type="molecule type" value="Genomic_DNA"/>
</dbReference>
<feature type="domain" description="Formyl transferase N-terminal" evidence="6">
    <location>
        <begin position="1"/>
        <end position="179"/>
    </location>
</feature>
<gene>
    <name evidence="5" type="primary">fmt</name>
    <name evidence="8" type="ORF">INS88_04885</name>
</gene>
<evidence type="ECO:0000259" key="6">
    <source>
        <dbReference type="Pfam" id="PF00551"/>
    </source>
</evidence>